<feature type="transmembrane region" description="Helical" evidence="2">
    <location>
        <begin position="48"/>
        <end position="69"/>
    </location>
</feature>
<feature type="transmembrane region" description="Helical" evidence="2">
    <location>
        <begin position="131"/>
        <end position="154"/>
    </location>
</feature>
<reference evidence="3 4" key="1">
    <citation type="journal article" date="2021" name="MBio">
        <title>Poor Competitiveness of Bradyrhizobium in Pigeon Pea Root Colonization in Indian Soils.</title>
        <authorList>
            <person name="Chalasani D."/>
            <person name="Basu A."/>
            <person name="Pullabhotla S.V.S.R.N."/>
            <person name="Jorrin B."/>
            <person name="Neal A.L."/>
            <person name="Poole P.S."/>
            <person name="Podile A.R."/>
            <person name="Tkacz A."/>
        </authorList>
    </citation>
    <scope>NUCLEOTIDE SEQUENCE [LARGE SCALE GENOMIC DNA]</scope>
    <source>
        <strain evidence="3 4">HU12</strain>
    </source>
</reference>
<sequence length="213" mass="21715">MIRRARLLSVVIVVLCGALGVISSTQTWLTVELQDAAHHVLDVPGASAVPVLAPLSLAVLALGAALSIVGTALRYVFGALAFFIGAVLAWLTARVVFEHPVSAVASVVTDSTGIAGEESVAGLVASISATAWPAVTLAVWALLIAAGAFVLATAHSWSRTGRRYRTDHAAKAEAAPTGGSAAHAGDGPRPHDAAGSRAIDDWDDLSRGEDPTA</sequence>
<keyword evidence="4" id="KW-1185">Reference proteome</keyword>
<evidence type="ECO:0000313" key="4">
    <source>
        <dbReference type="Proteomes" id="UP000777440"/>
    </source>
</evidence>
<dbReference type="EMBL" id="JAEUAX010000001">
    <property type="protein sequence ID" value="MBW9108664.1"/>
    <property type="molecule type" value="Genomic_DNA"/>
</dbReference>
<dbReference type="InterPro" id="IPR019051">
    <property type="entry name" value="Trp_biosyn_TM_oprn/chp"/>
</dbReference>
<evidence type="ECO:0000313" key="3">
    <source>
        <dbReference type="EMBL" id="MBW9108664.1"/>
    </source>
</evidence>
<gene>
    <name evidence="3" type="ORF">JNB61_02665</name>
</gene>
<dbReference type="Pfam" id="PF09534">
    <property type="entry name" value="Trp_oprn_chp"/>
    <property type="match status" value="1"/>
</dbReference>
<protein>
    <submittedName>
        <fullName evidence="3">Trp biosynthesis-associated membrane protein</fullName>
    </submittedName>
</protein>
<feature type="compositionally biased region" description="Basic and acidic residues" evidence="1">
    <location>
        <begin position="186"/>
        <end position="213"/>
    </location>
</feature>
<keyword evidence="2" id="KW-0472">Membrane</keyword>
<name>A0ABS7HV08_9MICO</name>
<evidence type="ECO:0000256" key="1">
    <source>
        <dbReference type="SAM" id="MobiDB-lite"/>
    </source>
</evidence>
<proteinExistence type="predicted"/>
<feature type="transmembrane region" description="Helical" evidence="2">
    <location>
        <begin position="76"/>
        <end position="97"/>
    </location>
</feature>
<feature type="region of interest" description="Disordered" evidence="1">
    <location>
        <begin position="167"/>
        <end position="213"/>
    </location>
</feature>
<evidence type="ECO:0000256" key="2">
    <source>
        <dbReference type="SAM" id="Phobius"/>
    </source>
</evidence>
<organism evidence="3 4">
    <name type="scientific">Microbacterium ureisolvens</name>
    <dbReference type="NCBI Taxonomy" id="2781186"/>
    <lineage>
        <taxon>Bacteria</taxon>
        <taxon>Bacillati</taxon>
        <taxon>Actinomycetota</taxon>
        <taxon>Actinomycetes</taxon>
        <taxon>Micrococcales</taxon>
        <taxon>Microbacteriaceae</taxon>
        <taxon>Microbacterium</taxon>
    </lineage>
</organism>
<dbReference type="RefSeq" id="WP_220338665.1">
    <property type="nucleotide sequence ID" value="NZ_JAEUAX010000001.1"/>
</dbReference>
<accession>A0ABS7HV08</accession>
<comment type="caution">
    <text evidence="3">The sequence shown here is derived from an EMBL/GenBank/DDBJ whole genome shotgun (WGS) entry which is preliminary data.</text>
</comment>
<keyword evidence="2" id="KW-1133">Transmembrane helix</keyword>
<dbReference type="Proteomes" id="UP000777440">
    <property type="component" value="Unassembled WGS sequence"/>
</dbReference>
<keyword evidence="2" id="KW-0812">Transmembrane</keyword>